<keyword evidence="1" id="KW-1133">Transmembrane helix</keyword>
<protein>
    <submittedName>
        <fullName evidence="2">Uncharacterized protein</fullName>
    </submittedName>
</protein>
<organism evidence="2 3">
    <name type="scientific">Paenibacillus herberti</name>
    <dbReference type="NCBI Taxonomy" id="1619309"/>
    <lineage>
        <taxon>Bacteria</taxon>
        <taxon>Bacillati</taxon>
        <taxon>Bacillota</taxon>
        <taxon>Bacilli</taxon>
        <taxon>Bacillales</taxon>
        <taxon>Paenibacillaceae</taxon>
        <taxon>Paenibacillus</taxon>
    </lineage>
</organism>
<reference evidence="2 3" key="1">
    <citation type="submission" date="2017-07" db="EMBL/GenBank/DDBJ databases">
        <title>Paenibacillus herberti R33 genome sequencing and assembly.</title>
        <authorList>
            <person name="Su W."/>
        </authorList>
    </citation>
    <scope>NUCLEOTIDE SEQUENCE [LARGE SCALE GENOMIC DNA]</scope>
    <source>
        <strain evidence="2 3">R33</strain>
    </source>
</reference>
<keyword evidence="1" id="KW-0472">Membrane</keyword>
<feature type="transmembrane region" description="Helical" evidence="1">
    <location>
        <begin position="15"/>
        <end position="33"/>
    </location>
</feature>
<keyword evidence="3" id="KW-1185">Reference proteome</keyword>
<dbReference type="AlphaFoldDB" id="A0A229NUK5"/>
<sequence>MEMKEKSQLNGNKSSLGVILVLFILAVIVNQVFDKTARAKLPRQSDFIGIASSQGFNVYNESVFTLTTTSLYGDFERKPDPHIILPGSSYGYQVSTSLYKNSIASVYYSYEYREAGQTRTGVFILDMIANTAALPGATAYMRFYATGPINFYRQDNYSTSVYIRN</sequence>
<proteinExistence type="predicted"/>
<gene>
    <name evidence="2" type="ORF">CGZ75_21265</name>
</gene>
<comment type="caution">
    <text evidence="2">The sequence shown here is derived from an EMBL/GenBank/DDBJ whole genome shotgun (WGS) entry which is preliminary data.</text>
</comment>
<dbReference type="Proteomes" id="UP000215145">
    <property type="component" value="Unassembled WGS sequence"/>
</dbReference>
<evidence type="ECO:0000313" key="2">
    <source>
        <dbReference type="EMBL" id="OXM13566.1"/>
    </source>
</evidence>
<keyword evidence="1" id="KW-0812">Transmembrane</keyword>
<evidence type="ECO:0000256" key="1">
    <source>
        <dbReference type="SAM" id="Phobius"/>
    </source>
</evidence>
<dbReference type="EMBL" id="NMUQ01000003">
    <property type="protein sequence ID" value="OXM13566.1"/>
    <property type="molecule type" value="Genomic_DNA"/>
</dbReference>
<name>A0A229NUK5_9BACL</name>
<accession>A0A229NUK5</accession>
<evidence type="ECO:0000313" key="3">
    <source>
        <dbReference type="Proteomes" id="UP000215145"/>
    </source>
</evidence>